<dbReference type="OMA" id="HCKVKCN"/>
<dbReference type="InterPro" id="IPR036236">
    <property type="entry name" value="Znf_C2H2_sf"/>
</dbReference>
<feature type="region of interest" description="Disordered" evidence="4">
    <location>
        <begin position="324"/>
        <end position="348"/>
    </location>
</feature>
<dbReference type="SMART" id="SM00451">
    <property type="entry name" value="ZnF_U1"/>
    <property type="match status" value="3"/>
</dbReference>
<evidence type="ECO:0000256" key="4">
    <source>
        <dbReference type="SAM" id="MobiDB-lite"/>
    </source>
</evidence>
<dbReference type="InterPro" id="IPR022755">
    <property type="entry name" value="Znf_C2H2_jaz"/>
</dbReference>
<keyword evidence="7" id="KW-1185">Reference proteome</keyword>
<proteinExistence type="predicted"/>
<dbReference type="Gramene" id="RZC47924">
    <property type="protein sequence ID" value="RZC47924"/>
    <property type="gene ID" value="C5167_040865"/>
</dbReference>
<reference evidence="6 7" key="1">
    <citation type="journal article" date="2018" name="Science">
        <title>The opium poppy genome and morphinan production.</title>
        <authorList>
            <person name="Guo L."/>
            <person name="Winzer T."/>
            <person name="Yang X."/>
            <person name="Li Y."/>
            <person name="Ning Z."/>
            <person name="He Z."/>
            <person name="Teodor R."/>
            <person name="Lu Y."/>
            <person name="Bowser T.A."/>
            <person name="Graham I.A."/>
            <person name="Ye K."/>
        </authorList>
    </citation>
    <scope>NUCLEOTIDE SEQUENCE [LARGE SCALE GENOMIC DNA]</scope>
    <source>
        <strain evidence="7">cv. HN1</strain>
        <tissue evidence="6">Leaves</tissue>
    </source>
</reference>
<dbReference type="GO" id="GO:0008270">
    <property type="term" value="F:zinc ion binding"/>
    <property type="evidence" value="ECO:0007669"/>
    <property type="project" value="UniProtKB-KW"/>
</dbReference>
<evidence type="ECO:0000313" key="7">
    <source>
        <dbReference type="Proteomes" id="UP000316621"/>
    </source>
</evidence>
<evidence type="ECO:0000256" key="2">
    <source>
        <dbReference type="ARBA" id="ARBA00022771"/>
    </source>
</evidence>
<dbReference type="GO" id="GO:0003676">
    <property type="term" value="F:nucleic acid binding"/>
    <property type="evidence" value="ECO:0007669"/>
    <property type="project" value="InterPro"/>
</dbReference>
<feature type="compositionally biased region" description="Basic and acidic residues" evidence="4">
    <location>
        <begin position="324"/>
        <end position="340"/>
    </location>
</feature>
<feature type="domain" description="C2H2-type" evidence="5">
    <location>
        <begin position="504"/>
        <end position="526"/>
    </location>
</feature>
<dbReference type="PANTHER" id="PTHR47487:SF8">
    <property type="entry name" value="OS08G0270900 PROTEIN"/>
    <property type="match status" value="1"/>
</dbReference>
<dbReference type="Pfam" id="PF12171">
    <property type="entry name" value="zf-C2H2_jaz"/>
    <property type="match status" value="1"/>
</dbReference>
<dbReference type="InterPro" id="IPR003604">
    <property type="entry name" value="Matrin/U1-like-C_Znf_C2H2"/>
</dbReference>
<dbReference type="AlphaFoldDB" id="A0A4Y7IGC6"/>
<keyword evidence="1" id="KW-0479">Metal-binding</keyword>
<dbReference type="Gene3D" id="3.30.160.60">
    <property type="entry name" value="Classic Zinc Finger"/>
    <property type="match status" value="3"/>
</dbReference>
<feature type="non-terminal residue" evidence="6">
    <location>
        <position position="1"/>
    </location>
</feature>
<dbReference type="SMART" id="SM00355">
    <property type="entry name" value="ZnF_C2H2"/>
    <property type="match status" value="3"/>
</dbReference>
<keyword evidence="3" id="KW-0862">Zinc</keyword>
<evidence type="ECO:0000256" key="3">
    <source>
        <dbReference type="ARBA" id="ARBA00022833"/>
    </source>
</evidence>
<gene>
    <name evidence="6" type="ORF">C5167_040865</name>
</gene>
<feature type="region of interest" description="Disordered" evidence="4">
    <location>
        <begin position="391"/>
        <end position="414"/>
    </location>
</feature>
<accession>A0A4Y7IGC6</accession>
<dbReference type="EMBL" id="CM010715">
    <property type="protein sequence ID" value="RZC47924.1"/>
    <property type="molecule type" value="Genomic_DNA"/>
</dbReference>
<name>A0A4Y7IGC6_PAPSO</name>
<dbReference type="InterPro" id="IPR013087">
    <property type="entry name" value="Znf_C2H2_type"/>
</dbReference>
<evidence type="ECO:0000256" key="1">
    <source>
        <dbReference type="ARBA" id="ARBA00022723"/>
    </source>
</evidence>
<keyword evidence="2" id="KW-0863">Zinc-finger</keyword>
<dbReference type="Pfam" id="PF12874">
    <property type="entry name" value="zf-met"/>
    <property type="match status" value="2"/>
</dbReference>
<protein>
    <recommendedName>
        <fullName evidence="5">C2H2-type domain-containing protein</fullName>
    </recommendedName>
</protein>
<evidence type="ECO:0000313" key="6">
    <source>
        <dbReference type="EMBL" id="RZC47924.1"/>
    </source>
</evidence>
<evidence type="ECO:0000259" key="5">
    <source>
        <dbReference type="PROSITE" id="PS00028"/>
    </source>
</evidence>
<dbReference type="SUPFAM" id="SSF57667">
    <property type="entry name" value="beta-beta-alpha zinc fingers"/>
    <property type="match status" value="3"/>
</dbReference>
<dbReference type="PANTHER" id="PTHR47487">
    <property type="entry name" value="OS06G0651300 PROTEIN-RELATED"/>
    <property type="match status" value="1"/>
</dbReference>
<sequence length="819" mass="90333">ETPPQCVTVPYAFVSLSLRVFPLVYVEILNPSPNFSLTISISVSITVISMDFRFRPENRNAPSPPYFFPPNSHNINYFAEQAMRAGYFNNGIISRDFFSDSNPVREEAIQREIEKRRIREEIIAAELIRRRELEDEVRREMAMERQLGFPLLNNQVVDNNLNNQIIDASSSRLQDRFSISLQPEVGSFGRLPFQRHPDGVKITELKPAIPSITGIKRKITAIGVNGFALCSSKKKPQKEWSCALCEVSATSEKALDSHLQGRKHKARELGLMRAKGAISLDIEGSGVSKHSDELDLANASSSSVLGDEGKKIPAEQMNDIESVQKDKAANEHKQSDHLQGEEDEDDEAELNMKGVENKDIESSITFAEKPKIDSRSSPIGGKVHIEGSITLPEKPEGSKINSRCNPVGGKMPAKAMKSENSGEAILQKNQNPEDVKKFFKFWCEHCQIGCRSAINMAVHEKGKKHIAQIRTLKQDNEDVKLDVGKNVKSVVKQEDFKEKFKYWCEQCQVGCRTEKMLVSHEKGKKHMARLRVVEQDVHAVEASEANIGKAEAVDFLNEEATENVYGKEHTPATTTTIAAITDATVEMSNEIVMNNIDGEVDENREPLATTTTITAITAATSEIPDDEVMINVGGEVNEQEALADATTMTPVTDATGETSNEEVKEQEILAGIRNTTTTITSITAATSEMPDEEVMENIGGQVDEQADATTMTPVTDATGETSSEEVKERVGGEVKEADIRTMPSIADATCEMLNEELMEIVGGKVNNEEAFSTTTIITDAIVEVANDEGMNFLPLEVNGEGENFKLNASEEDMTEADGK</sequence>
<organism evidence="6 7">
    <name type="scientific">Papaver somniferum</name>
    <name type="common">Opium poppy</name>
    <dbReference type="NCBI Taxonomy" id="3469"/>
    <lineage>
        <taxon>Eukaryota</taxon>
        <taxon>Viridiplantae</taxon>
        <taxon>Streptophyta</taxon>
        <taxon>Embryophyta</taxon>
        <taxon>Tracheophyta</taxon>
        <taxon>Spermatophyta</taxon>
        <taxon>Magnoliopsida</taxon>
        <taxon>Ranunculales</taxon>
        <taxon>Papaveraceae</taxon>
        <taxon>Papaveroideae</taxon>
        <taxon>Papaver</taxon>
    </lineage>
</organism>
<dbReference type="STRING" id="3469.A0A4Y7IGC6"/>
<dbReference type="Proteomes" id="UP000316621">
    <property type="component" value="Chromosome 1"/>
</dbReference>
<dbReference type="PROSITE" id="PS00028">
    <property type="entry name" value="ZINC_FINGER_C2H2_1"/>
    <property type="match status" value="1"/>
</dbReference>